<proteinExistence type="predicted"/>
<name>A0AAU8HY77_9CAUD</name>
<organism evidence="1">
    <name type="scientific">Rhizobium phage LG08</name>
    <dbReference type="NCBI Taxonomy" id="3129229"/>
    <lineage>
        <taxon>Viruses</taxon>
        <taxon>Duplodnaviria</taxon>
        <taxon>Heunggongvirae</taxon>
        <taxon>Uroviricota</taxon>
        <taxon>Caudoviricetes</taxon>
    </lineage>
</organism>
<dbReference type="EMBL" id="PP429226">
    <property type="protein sequence ID" value="XCI77406.1"/>
    <property type="molecule type" value="Genomic_DNA"/>
</dbReference>
<evidence type="ECO:0000313" key="1">
    <source>
        <dbReference type="EMBL" id="XCI77406.1"/>
    </source>
</evidence>
<sequence>MSKFETITRDVISMEDEIKKYLAVTVVYDPETGDSEGTFSFHEAAPEIARHYANEQFSEDYAYLIGRHFSRHVNKDGFLCDFVFIPFNEKDLDEYVEGKIKDEDILRSIKRITARYRGTGLDSLLQVSIGRSKPLLSK</sequence>
<protein>
    <submittedName>
        <fullName evidence="1">Uncharacterized protein</fullName>
    </submittedName>
</protein>
<accession>A0AAU8HY77</accession>
<gene>
    <name evidence="1" type="ORF">LDCGVIBL_CDS0048</name>
</gene>
<reference evidence="1" key="1">
    <citation type="submission" date="2024-03" db="EMBL/GenBank/DDBJ databases">
        <authorList>
            <person name="Chantapakul B."/>
            <person name="Wang S."/>
        </authorList>
    </citation>
    <scope>NUCLEOTIDE SEQUENCE</scope>
</reference>